<keyword evidence="3" id="KW-1185">Reference proteome</keyword>
<keyword evidence="1" id="KW-1133">Transmembrane helix</keyword>
<reference evidence="2" key="1">
    <citation type="journal article" date="2014" name="Int. J. Syst. Evol. Microbiol.">
        <title>Complete genome sequence of Corynebacterium casei LMG S-19264T (=DSM 44701T), isolated from a smear-ripened cheese.</title>
        <authorList>
            <consortium name="US DOE Joint Genome Institute (JGI-PGF)"/>
            <person name="Walter F."/>
            <person name="Albersmeier A."/>
            <person name="Kalinowski J."/>
            <person name="Ruckert C."/>
        </authorList>
    </citation>
    <scope>NUCLEOTIDE SEQUENCE</scope>
    <source>
        <strain evidence="2">CGMCC 1.15763</strain>
    </source>
</reference>
<protein>
    <submittedName>
        <fullName evidence="2">Uncharacterized protein</fullName>
    </submittedName>
</protein>
<dbReference type="RefSeq" id="WP_188597816.1">
    <property type="nucleotide sequence ID" value="NZ_BMJW01000001.1"/>
</dbReference>
<name>A0A917MCN1_9FLAO</name>
<evidence type="ECO:0000313" key="2">
    <source>
        <dbReference type="EMBL" id="GGG92194.1"/>
    </source>
</evidence>
<accession>A0A917MCN1</accession>
<reference evidence="2" key="2">
    <citation type="submission" date="2020-09" db="EMBL/GenBank/DDBJ databases">
        <authorList>
            <person name="Sun Q."/>
            <person name="Zhou Y."/>
        </authorList>
    </citation>
    <scope>NUCLEOTIDE SEQUENCE</scope>
    <source>
        <strain evidence="2">CGMCC 1.15763</strain>
    </source>
</reference>
<keyword evidence="1" id="KW-0472">Membrane</keyword>
<evidence type="ECO:0000313" key="3">
    <source>
        <dbReference type="Proteomes" id="UP000633278"/>
    </source>
</evidence>
<feature type="transmembrane region" description="Helical" evidence="1">
    <location>
        <begin position="21"/>
        <end position="37"/>
    </location>
</feature>
<evidence type="ECO:0000256" key="1">
    <source>
        <dbReference type="SAM" id="Phobius"/>
    </source>
</evidence>
<feature type="transmembrane region" description="Helical" evidence="1">
    <location>
        <begin position="118"/>
        <end position="142"/>
    </location>
</feature>
<feature type="transmembrane region" description="Helical" evidence="1">
    <location>
        <begin position="75"/>
        <end position="98"/>
    </location>
</feature>
<dbReference type="EMBL" id="BMJW01000001">
    <property type="protein sequence ID" value="GGG92194.1"/>
    <property type="molecule type" value="Genomic_DNA"/>
</dbReference>
<dbReference type="Proteomes" id="UP000633278">
    <property type="component" value="Unassembled WGS sequence"/>
</dbReference>
<gene>
    <name evidence="2" type="ORF">GCM10011416_06320</name>
</gene>
<dbReference type="AlphaFoldDB" id="A0A917MCN1"/>
<sequence length="186" mass="21490">MNMFVSPFMKVTTKTEKKLSFSLLYMLIIGSIVMGYFDSKLMNETASYGMFSFELAGDLEHSRQILDSWSPGAKIFAGLSLGFDYLFLLIYTLFIALLIHKVNERLWANKPQYRLGGLLIWSMFITAIFDGVENVALIKLLIGNYTEYWPWVAYYFSFAKFTLICISLIYLIINGAYWLFKKFSNG</sequence>
<feature type="transmembrane region" description="Helical" evidence="1">
    <location>
        <begin position="154"/>
        <end position="180"/>
    </location>
</feature>
<comment type="caution">
    <text evidence="2">The sequence shown here is derived from an EMBL/GenBank/DDBJ whole genome shotgun (WGS) entry which is preliminary data.</text>
</comment>
<keyword evidence="1" id="KW-0812">Transmembrane</keyword>
<proteinExistence type="predicted"/>
<organism evidence="2 3">
    <name type="scientific">Polaribacter pacificus</name>
    <dbReference type="NCBI Taxonomy" id="1775173"/>
    <lineage>
        <taxon>Bacteria</taxon>
        <taxon>Pseudomonadati</taxon>
        <taxon>Bacteroidota</taxon>
        <taxon>Flavobacteriia</taxon>
        <taxon>Flavobacteriales</taxon>
        <taxon>Flavobacteriaceae</taxon>
    </lineage>
</organism>